<proteinExistence type="predicted"/>
<name>A0AAW6B8R5_LACAM</name>
<organism evidence="2 3">
    <name type="scientific">Lactobacillus amylovorus</name>
    <dbReference type="NCBI Taxonomy" id="1604"/>
    <lineage>
        <taxon>Bacteria</taxon>
        <taxon>Bacillati</taxon>
        <taxon>Bacillota</taxon>
        <taxon>Bacilli</taxon>
        <taxon>Lactobacillales</taxon>
        <taxon>Lactobacillaceae</taxon>
        <taxon>Lactobacillus</taxon>
    </lineage>
</organism>
<feature type="chain" id="PRO_5044003477" evidence="1">
    <location>
        <begin position="20"/>
        <end position="92"/>
    </location>
</feature>
<reference evidence="2" key="1">
    <citation type="journal article" date="2022" name="Microorganisms">
        <title>Antibiotic Susceptibility, Resistance Gene Determinants and Corresponding Genomic Regions in Lactobacillus amylovorus Isolates Derived from Wild Boars and Domestic Pigs.</title>
        <authorList>
            <person name="Moravkova M."/>
            <person name="Kostovova I."/>
            <person name="Kavanova K."/>
            <person name="Pechar R."/>
            <person name="Stanek S."/>
            <person name="Brychta A."/>
            <person name="Zeman M."/>
            <person name="Kubasova T."/>
        </authorList>
    </citation>
    <scope>NUCLEOTIDE SEQUENCE</scope>
    <source>
        <strain evidence="2">M597B</strain>
    </source>
</reference>
<comment type="caution">
    <text evidence="2">The sequence shown here is derived from an EMBL/GenBank/DDBJ whole genome shotgun (WGS) entry which is preliminary data.</text>
</comment>
<protein>
    <submittedName>
        <fullName evidence="2">Uncharacterized protein</fullName>
    </submittedName>
</protein>
<reference evidence="2" key="2">
    <citation type="submission" date="2022-10" db="EMBL/GenBank/DDBJ databases">
        <authorList>
            <person name="Kostovova I."/>
            <person name="Moravkova M."/>
            <person name="Pechar R."/>
        </authorList>
    </citation>
    <scope>NUCLEOTIDE SEQUENCE</scope>
    <source>
        <strain evidence="2">M597B</strain>
    </source>
</reference>
<accession>A0AAW6B8R5</accession>
<sequence length="92" mass="10923">MRKKILSILLVLFSFNAWFFLQSSQPVHAKTLGVRTTIPAKFRGNWYWHGHRMKITSNSISGWDMITTREKVYRITLKQSDYMKPSNKIIYI</sequence>
<keyword evidence="1" id="KW-0732">Signal</keyword>
<dbReference type="RefSeq" id="WP_013437845.1">
    <property type="nucleotide sequence ID" value="NZ_JAOTGS010000008.1"/>
</dbReference>
<dbReference type="AlphaFoldDB" id="A0AAW6B8R5"/>
<feature type="signal peptide" evidence="1">
    <location>
        <begin position="1"/>
        <end position="19"/>
    </location>
</feature>
<gene>
    <name evidence="2" type="ORF">ODV14_01870</name>
</gene>
<evidence type="ECO:0000313" key="3">
    <source>
        <dbReference type="Proteomes" id="UP001141961"/>
    </source>
</evidence>
<dbReference type="Proteomes" id="UP001141961">
    <property type="component" value="Unassembled WGS sequence"/>
</dbReference>
<dbReference type="EMBL" id="JAOTHD010000004">
    <property type="protein sequence ID" value="MDB6246117.1"/>
    <property type="molecule type" value="Genomic_DNA"/>
</dbReference>
<evidence type="ECO:0000256" key="1">
    <source>
        <dbReference type="SAM" id="SignalP"/>
    </source>
</evidence>
<evidence type="ECO:0000313" key="2">
    <source>
        <dbReference type="EMBL" id="MDB6246117.1"/>
    </source>
</evidence>